<evidence type="ECO:0000256" key="1">
    <source>
        <dbReference type="ARBA" id="ARBA00023002"/>
    </source>
</evidence>
<organism evidence="4 5">
    <name type="scientific">Marinomonas communis</name>
    <dbReference type="NCBI Taxonomy" id="28254"/>
    <lineage>
        <taxon>Bacteria</taxon>
        <taxon>Pseudomonadati</taxon>
        <taxon>Pseudomonadota</taxon>
        <taxon>Gammaproteobacteria</taxon>
        <taxon>Oceanospirillales</taxon>
        <taxon>Oceanospirillaceae</taxon>
        <taxon>Marinomonas</taxon>
    </lineage>
</organism>
<dbReference type="AlphaFoldDB" id="A0A4V3DFW0"/>
<accession>A0A4V3DFW0</accession>
<comment type="caution">
    <text evidence="4">The sequence shown here is derived from an EMBL/GenBank/DDBJ whole genome shotgun (WGS) entry which is preliminary data.</text>
</comment>
<evidence type="ECO:0000256" key="2">
    <source>
        <dbReference type="ARBA" id="ARBA00023063"/>
    </source>
</evidence>
<dbReference type="EMBL" id="SNZA01000005">
    <property type="protein sequence ID" value="TDR06820.1"/>
    <property type="molecule type" value="Genomic_DNA"/>
</dbReference>
<gene>
    <name evidence="4" type="ORF">C8D85_3007</name>
</gene>
<protein>
    <submittedName>
        <fullName evidence="4">Assimilatory nitrite reductase (NAD(P)H) small subunit</fullName>
    </submittedName>
</protein>
<dbReference type="GO" id="GO:0051537">
    <property type="term" value="F:2 iron, 2 sulfur cluster binding"/>
    <property type="evidence" value="ECO:0007669"/>
    <property type="project" value="InterPro"/>
</dbReference>
<dbReference type="InterPro" id="IPR036922">
    <property type="entry name" value="Rieske_2Fe-2S_sf"/>
</dbReference>
<dbReference type="GO" id="GO:0009344">
    <property type="term" value="C:nitrite reductase complex [NAD(P)H]"/>
    <property type="evidence" value="ECO:0007669"/>
    <property type="project" value="TreeGrafter"/>
</dbReference>
<dbReference type="CDD" id="cd03529">
    <property type="entry name" value="Rieske_NirD"/>
    <property type="match status" value="1"/>
</dbReference>
<dbReference type="GO" id="GO:0008942">
    <property type="term" value="F:nitrite reductase [NAD(P)H] activity"/>
    <property type="evidence" value="ECO:0007669"/>
    <property type="project" value="InterPro"/>
</dbReference>
<evidence type="ECO:0000259" key="3">
    <source>
        <dbReference type="Pfam" id="PF13806"/>
    </source>
</evidence>
<proteinExistence type="predicted"/>
<dbReference type="OrthoDB" id="516687at2"/>
<dbReference type="SUPFAM" id="SSF50022">
    <property type="entry name" value="ISP domain"/>
    <property type="match status" value="1"/>
</dbReference>
<keyword evidence="2" id="KW-0534">Nitrate assimilation</keyword>
<dbReference type="PANTHER" id="PTHR40562">
    <property type="match status" value="1"/>
</dbReference>
<name>A0A4V3DFW0_9GAMM</name>
<feature type="domain" description="Rieske-like [2Fe-2S]" evidence="3">
    <location>
        <begin position="2"/>
        <end position="105"/>
    </location>
</feature>
<dbReference type="NCBIfam" id="TIGR02378">
    <property type="entry name" value="nirD_assim_sml"/>
    <property type="match status" value="1"/>
</dbReference>
<reference evidence="4 5" key="1">
    <citation type="submission" date="2019-03" db="EMBL/GenBank/DDBJ databases">
        <title>Genomic Encyclopedia of Type Strains, Phase IV (KMG-IV): sequencing the most valuable type-strain genomes for metagenomic binning, comparative biology and taxonomic classification.</title>
        <authorList>
            <person name="Goeker M."/>
        </authorList>
    </citation>
    <scope>NUCLEOTIDE SEQUENCE [LARGE SCALE GENOMIC DNA]</scope>
    <source>
        <strain evidence="4 5">DSM 5604</strain>
    </source>
</reference>
<dbReference type="InterPro" id="IPR017881">
    <property type="entry name" value="NirD"/>
</dbReference>
<dbReference type="PROSITE" id="PS51300">
    <property type="entry name" value="NIRD"/>
    <property type="match status" value="1"/>
</dbReference>
<dbReference type="Gene3D" id="2.102.10.10">
    <property type="entry name" value="Rieske [2Fe-2S] iron-sulphur domain"/>
    <property type="match status" value="1"/>
</dbReference>
<dbReference type="PANTHER" id="PTHR40562:SF1">
    <property type="entry name" value="NITRITE REDUCTASE (NADH) SMALL SUBUNIT"/>
    <property type="match status" value="1"/>
</dbReference>
<dbReference type="RefSeq" id="WP_133564191.1">
    <property type="nucleotide sequence ID" value="NZ_JAJGNH010000009.1"/>
</dbReference>
<keyword evidence="5" id="KW-1185">Reference proteome</keyword>
<dbReference type="InterPro" id="IPR012748">
    <property type="entry name" value="Rieske-like_NirD"/>
</dbReference>
<dbReference type="Proteomes" id="UP000295729">
    <property type="component" value="Unassembled WGS sequence"/>
</dbReference>
<dbReference type="GO" id="GO:0042128">
    <property type="term" value="P:nitrate assimilation"/>
    <property type="evidence" value="ECO:0007669"/>
    <property type="project" value="UniProtKB-KW"/>
</dbReference>
<dbReference type="Pfam" id="PF13806">
    <property type="entry name" value="Rieske_2"/>
    <property type="match status" value="1"/>
</dbReference>
<sequence length="107" mass="11884">MNWNLICTKDDLVEDAGVAAMVNGEQVAIFYVPEAEESVFAVSNWDPIGKANVMSRGLTAHLEGQWVVASPLYKQHYVLNSGQCLEEDITLKVWPIKLVDNDVYLAS</sequence>
<keyword evidence="1" id="KW-0560">Oxidoreductase</keyword>
<evidence type="ECO:0000313" key="5">
    <source>
        <dbReference type="Proteomes" id="UP000295729"/>
    </source>
</evidence>
<evidence type="ECO:0000313" key="4">
    <source>
        <dbReference type="EMBL" id="TDR06820.1"/>
    </source>
</evidence>